<protein>
    <recommendedName>
        <fullName evidence="3">Orn/DAP/Arg decarboxylase 2 N-terminal domain-containing protein</fullName>
    </recommendedName>
</protein>
<dbReference type="InterPro" id="IPR009006">
    <property type="entry name" value="Ala_racemase/Decarboxylase_C"/>
</dbReference>
<keyword evidence="5" id="KW-1185">Reference proteome</keyword>
<dbReference type="PRINTS" id="PR01179">
    <property type="entry name" value="ODADCRBXLASE"/>
</dbReference>
<organism evidence="4 5">
    <name type="scientific">Mariniflexile jejuense</name>
    <dbReference type="NCBI Taxonomy" id="1173582"/>
    <lineage>
        <taxon>Bacteria</taxon>
        <taxon>Pseudomonadati</taxon>
        <taxon>Bacteroidota</taxon>
        <taxon>Flavobacteriia</taxon>
        <taxon>Flavobacteriales</taxon>
        <taxon>Flavobacteriaceae</taxon>
        <taxon>Mariniflexile</taxon>
    </lineage>
</organism>
<dbReference type="SUPFAM" id="SSF51419">
    <property type="entry name" value="PLP-binding barrel"/>
    <property type="match status" value="1"/>
</dbReference>
<feature type="domain" description="Orn/DAP/Arg decarboxylase 2 N-terminal" evidence="3">
    <location>
        <begin position="28"/>
        <end position="280"/>
    </location>
</feature>
<dbReference type="Pfam" id="PF02784">
    <property type="entry name" value="Orn_Arg_deC_N"/>
    <property type="match status" value="1"/>
</dbReference>
<comment type="cofactor">
    <cofactor evidence="1">
        <name>pyridoxal 5'-phosphate</name>
        <dbReference type="ChEBI" id="CHEBI:597326"/>
    </cofactor>
</comment>
<dbReference type="Gene3D" id="3.20.20.10">
    <property type="entry name" value="Alanine racemase"/>
    <property type="match status" value="1"/>
</dbReference>
<dbReference type="Gene3D" id="2.40.37.10">
    <property type="entry name" value="Lyase, Ornithine Decarboxylase, Chain A, domain 1"/>
    <property type="match status" value="1"/>
</dbReference>
<evidence type="ECO:0000313" key="5">
    <source>
        <dbReference type="Proteomes" id="UP001597061"/>
    </source>
</evidence>
<reference evidence="5" key="1">
    <citation type="journal article" date="2019" name="Int. J. Syst. Evol. Microbiol.">
        <title>The Global Catalogue of Microorganisms (GCM) 10K type strain sequencing project: providing services to taxonomists for standard genome sequencing and annotation.</title>
        <authorList>
            <consortium name="The Broad Institute Genomics Platform"/>
            <consortium name="The Broad Institute Genome Sequencing Center for Infectious Disease"/>
            <person name="Wu L."/>
            <person name="Ma J."/>
        </authorList>
    </citation>
    <scope>NUCLEOTIDE SEQUENCE [LARGE SCALE GENOMIC DNA]</scope>
    <source>
        <strain evidence="5">CCUG 62414</strain>
    </source>
</reference>
<evidence type="ECO:0000313" key="4">
    <source>
        <dbReference type="EMBL" id="MFD0988647.1"/>
    </source>
</evidence>
<proteinExistence type="predicted"/>
<dbReference type="InterPro" id="IPR000183">
    <property type="entry name" value="Orn/DAP/Arg_de-COase"/>
</dbReference>
<evidence type="ECO:0000259" key="3">
    <source>
        <dbReference type="Pfam" id="PF02784"/>
    </source>
</evidence>
<dbReference type="PANTHER" id="PTHR43727">
    <property type="entry name" value="DIAMINOPIMELATE DECARBOXYLASE"/>
    <property type="match status" value="1"/>
</dbReference>
<name>A0ABW3JE19_9FLAO</name>
<dbReference type="InterPro" id="IPR029066">
    <property type="entry name" value="PLP-binding_barrel"/>
</dbReference>
<sequence length="417" mass="47221">MSYYNLLLAISKTLGDSFYVLHEENYLKNIQDLQSAFHKQYNKVIIGYSYKTNYIPKLCQIAKQNGIYAEVVSEMELELALKLGYNFDKIIFNGPLKKEKDIEKALLGNSIINLDSYSELDSVENIVKKYPSKTFKVGLRINMSLVNKDGESAIQEGLDVGRFGFDTTNAEFLNAINRLNNLGVVINALHGHTSSSDRSLKNFETITKTLCNVRNHYNLNNIKYFNIGGGYFGPMPKGLINQTTPTFEDYATTIFNQLKTDAWFTENQPYVILEPGVSVVSNALSFVSKIMDIKKIRNKNFLLIEGGVYNIKPTFHKINLPFQLISKETKTTNNNENFDVVGSTCMEKDLVLNNVSINNPSVNDFIQINNVGGYTIVKTPNFINYVPAIISINTENVYNIIRHRQTINDLIATYVLN</sequence>
<gene>
    <name evidence="4" type="ORF">ACFQ1R_00940</name>
</gene>
<dbReference type="InterPro" id="IPR022644">
    <property type="entry name" value="De-COase2_N"/>
</dbReference>
<evidence type="ECO:0000256" key="1">
    <source>
        <dbReference type="ARBA" id="ARBA00001933"/>
    </source>
</evidence>
<dbReference type="SUPFAM" id="SSF50621">
    <property type="entry name" value="Alanine racemase C-terminal domain-like"/>
    <property type="match status" value="1"/>
</dbReference>
<dbReference type="EMBL" id="JBHTJI010000001">
    <property type="protein sequence ID" value="MFD0988647.1"/>
    <property type="molecule type" value="Genomic_DNA"/>
</dbReference>
<keyword evidence="2" id="KW-0663">Pyridoxal phosphate</keyword>
<accession>A0ABW3JE19</accession>
<comment type="caution">
    <text evidence="4">The sequence shown here is derived from an EMBL/GenBank/DDBJ whole genome shotgun (WGS) entry which is preliminary data.</text>
</comment>
<dbReference type="PANTHER" id="PTHR43727:SF2">
    <property type="entry name" value="GROUP IV DECARBOXYLASE"/>
    <property type="match status" value="1"/>
</dbReference>
<dbReference type="RefSeq" id="WP_379924212.1">
    <property type="nucleotide sequence ID" value="NZ_JBHTJI010000001.1"/>
</dbReference>
<evidence type="ECO:0000256" key="2">
    <source>
        <dbReference type="ARBA" id="ARBA00022898"/>
    </source>
</evidence>
<dbReference type="Proteomes" id="UP001597061">
    <property type="component" value="Unassembled WGS sequence"/>
</dbReference>